<organism evidence="3 4">
    <name type="scientific">Nocardiopsis lambiniae</name>
    <dbReference type="NCBI Taxonomy" id="3075539"/>
    <lineage>
        <taxon>Bacteria</taxon>
        <taxon>Bacillati</taxon>
        <taxon>Actinomycetota</taxon>
        <taxon>Actinomycetes</taxon>
        <taxon>Streptosporangiales</taxon>
        <taxon>Nocardiopsidaceae</taxon>
        <taxon>Nocardiopsis</taxon>
    </lineage>
</organism>
<keyword evidence="4" id="KW-1185">Reference proteome</keyword>
<evidence type="ECO:0008006" key="5">
    <source>
        <dbReference type="Google" id="ProtNLM"/>
    </source>
</evidence>
<accession>A0ABU2MH48</accession>
<name>A0ABU2MH48_9ACTN</name>
<gene>
    <name evidence="3" type="ORF">RM479_22410</name>
</gene>
<feature type="chain" id="PRO_5045843115" description="Nuclear transport factor 2 family protein" evidence="2">
    <location>
        <begin position="24"/>
        <end position="170"/>
    </location>
</feature>
<feature type="signal peptide" evidence="2">
    <location>
        <begin position="1"/>
        <end position="23"/>
    </location>
</feature>
<sequence>MSSGSPRLAIAACVLLAATAGCSDPGAGDGGPPEDTEPRPAASASASGDEEAVLAAYTGMWDAVVAASRGDEDASRALDDHAVDGARELMRAALADAAAGGATEGEPVLDPTVSVESPERAIVDDCVDDSAWGTGGAGGTAAPRRVDATLIHDGLAWRVSELRIWEAGSC</sequence>
<evidence type="ECO:0000313" key="3">
    <source>
        <dbReference type="EMBL" id="MDT0331176.1"/>
    </source>
</evidence>
<protein>
    <recommendedName>
        <fullName evidence="5">Nuclear transport factor 2 family protein</fullName>
    </recommendedName>
</protein>
<dbReference type="EMBL" id="JAVREP010000019">
    <property type="protein sequence ID" value="MDT0331176.1"/>
    <property type="molecule type" value="Genomic_DNA"/>
</dbReference>
<evidence type="ECO:0000313" key="4">
    <source>
        <dbReference type="Proteomes" id="UP001183390"/>
    </source>
</evidence>
<feature type="region of interest" description="Disordered" evidence="1">
    <location>
        <begin position="23"/>
        <end position="49"/>
    </location>
</feature>
<reference evidence="4" key="1">
    <citation type="submission" date="2023-07" db="EMBL/GenBank/DDBJ databases">
        <title>30 novel species of actinomycetes from the DSMZ collection.</title>
        <authorList>
            <person name="Nouioui I."/>
        </authorList>
    </citation>
    <scope>NUCLEOTIDE SEQUENCE [LARGE SCALE GENOMIC DNA]</scope>
    <source>
        <strain evidence="4">DSM 44743</strain>
    </source>
</reference>
<dbReference type="PROSITE" id="PS51257">
    <property type="entry name" value="PROKAR_LIPOPROTEIN"/>
    <property type="match status" value="1"/>
</dbReference>
<keyword evidence="2" id="KW-0732">Signal</keyword>
<dbReference type="RefSeq" id="WP_311513731.1">
    <property type="nucleotide sequence ID" value="NZ_JAVREP010000019.1"/>
</dbReference>
<dbReference type="Proteomes" id="UP001183390">
    <property type="component" value="Unassembled WGS sequence"/>
</dbReference>
<evidence type="ECO:0000256" key="1">
    <source>
        <dbReference type="SAM" id="MobiDB-lite"/>
    </source>
</evidence>
<evidence type="ECO:0000256" key="2">
    <source>
        <dbReference type="SAM" id="SignalP"/>
    </source>
</evidence>
<proteinExistence type="predicted"/>
<comment type="caution">
    <text evidence="3">The sequence shown here is derived from an EMBL/GenBank/DDBJ whole genome shotgun (WGS) entry which is preliminary data.</text>
</comment>